<feature type="compositionally biased region" description="Basic and acidic residues" evidence="1">
    <location>
        <begin position="321"/>
        <end position="339"/>
    </location>
</feature>
<evidence type="ECO:0000256" key="1">
    <source>
        <dbReference type="SAM" id="MobiDB-lite"/>
    </source>
</evidence>
<sequence>MFGEDVESGAERAEGDSLDRRSRGQELAQPAPSRPDQKETSSSFLSSILKSTQPKSHDPVKPALTSVQSTFTTFSMPTKDTDARDVKSQAPKATASERKQDKPKPILKPQPSPAFHRRAHPDRPDLVVLGGDDASDSSDQRKSQTPAGANKAQKPKMPEAPLQCGSNAVVKNNSAPPHSSNAALKKGAAPLCGSDTAAKKDPVTSRESDAAAKDKAPPMSVSKASEKKDAAPPQGSDAAVWKPPVTSRGSDVKESMPPCVSDSAVKKDVVPQCGFNVAAKKDLVASHESDAALKDNVTPPSGSETTVEQDAAPLCGSNQSVKKDVTISRESDAAAKDIEVPPCGSDTTVEKDVASQSGSNQSVKKDSAISPECDTAAKKVSASSCQSNAAAKKDSATSHPPVKKDKDLAISTESDAATVKDSATSRESDEAAKDNVAPPCGSDTAIKKDFWMHTSPPPPCLLTLRLPSPAAPSADSGQPTKMLMSTPRGEETAAKDDSEKVQSSMTEETTAAPTKAKDGTLPASACGGNEVPAVNNNNSTAVHNKEKEAPPVKEETLVKSDDALVSLCLRVYFTSHSVDLFTMKTIL</sequence>
<feature type="compositionally biased region" description="Basic and acidic residues" evidence="1">
    <location>
        <begin position="9"/>
        <end position="24"/>
    </location>
</feature>
<evidence type="ECO:0000313" key="2">
    <source>
        <dbReference type="Ensembl" id="ENSHCOP00000025283.1"/>
    </source>
</evidence>
<feature type="region of interest" description="Disordered" evidence="1">
    <location>
        <begin position="285"/>
        <end position="553"/>
    </location>
</feature>
<feature type="region of interest" description="Disordered" evidence="1">
    <location>
        <begin position="1"/>
        <end position="265"/>
    </location>
</feature>
<feature type="compositionally biased region" description="Polar residues" evidence="1">
    <location>
        <begin position="164"/>
        <end position="182"/>
    </location>
</feature>
<feature type="compositionally biased region" description="Basic and acidic residues" evidence="1">
    <location>
        <begin position="488"/>
        <end position="500"/>
    </location>
</feature>
<dbReference type="OMA" id="AISPECD"/>
<feature type="compositionally biased region" description="Polar residues" evidence="1">
    <location>
        <begin position="298"/>
        <end position="308"/>
    </location>
</feature>
<protein>
    <submittedName>
        <fullName evidence="2">Uncharacterized protein</fullName>
    </submittedName>
</protein>
<dbReference type="Proteomes" id="UP000264820">
    <property type="component" value="Unplaced"/>
</dbReference>
<feature type="compositionally biased region" description="Basic and acidic residues" evidence="1">
    <location>
        <begin position="391"/>
        <end position="408"/>
    </location>
</feature>
<accession>A0A3Q2ZG78</accession>
<reference evidence="2" key="1">
    <citation type="submission" date="2025-08" db="UniProtKB">
        <authorList>
            <consortium name="Ensembl"/>
        </authorList>
    </citation>
    <scope>IDENTIFICATION</scope>
</reference>
<feature type="compositionally biased region" description="Basic and acidic residues" evidence="1">
    <location>
        <begin position="423"/>
        <end position="433"/>
    </location>
</feature>
<dbReference type="Ensembl" id="ENSHCOT00000019331.1">
    <property type="protein sequence ID" value="ENSHCOP00000025283.1"/>
    <property type="gene ID" value="ENSHCOG00000015330.1"/>
</dbReference>
<feature type="compositionally biased region" description="Basic and acidic residues" evidence="1">
    <location>
        <begin position="197"/>
        <end position="216"/>
    </location>
</feature>
<evidence type="ECO:0000313" key="3">
    <source>
        <dbReference type="Proteomes" id="UP000264820"/>
    </source>
</evidence>
<organism evidence="2 3">
    <name type="scientific">Hippocampus comes</name>
    <name type="common">Tiger tail seahorse</name>
    <dbReference type="NCBI Taxonomy" id="109280"/>
    <lineage>
        <taxon>Eukaryota</taxon>
        <taxon>Metazoa</taxon>
        <taxon>Chordata</taxon>
        <taxon>Craniata</taxon>
        <taxon>Vertebrata</taxon>
        <taxon>Euteleostomi</taxon>
        <taxon>Actinopterygii</taxon>
        <taxon>Neopterygii</taxon>
        <taxon>Teleostei</taxon>
        <taxon>Neoteleostei</taxon>
        <taxon>Acanthomorphata</taxon>
        <taxon>Syngnathiaria</taxon>
        <taxon>Syngnathiformes</taxon>
        <taxon>Syngnathoidei</taxon>
        <taxon>Syngnathidae</taxon>
        <taxon>Hippocampus</taxon>
    </lineage>
</organism>
<feature type="compositionally biased region" description="Basic and acidic residues" evidence="1">
    <location>
        <begin position="95"/>
        <end position="104"/>
    </location>
</feature>
<reference evidence="2" key="2">
    <citation type="submission" date="2025-09" db="UniProtKB">
        <authorList>
            <consortium name="Ensembl"/>
        </authorList>
    </citation>
    <scope>IDENTIFICATION</scope>
</reference>
<feature type="compositionally biased region" description="Basic and acidic residues" evidence="1">
    <location>
        <begin position="543"/>
        <end position="553"/>
    </location>
</feature>
<feature type="compositionally biased region" description="Polar residues" evidence="1">
    <location>
        <begin position="65"/>
        <end position="78"/>
    </location>
</feature>
<proteinExistence type="predicted"/>
<name>A0A3Q2ZG78_HIPCM</name>
<keyword evidence="3" id="KW-1185">Reference proteome</keyword>
<feature type="compositionally biased region" description="Low complexity" evidence="1">
    <location>
        <begin position="41"/>
        <end position="51"/>
    </location>
</feature>
<dbReference type="AlphaFoldDB" id="A0A3Q2ZG78"/>